<sequence length="342" mass="37744">MKSIQQCLQERILIIDGAMGTMIQRHKLEEADYRGERFKDWASDLKGNNDLLCLTQPNIIKGIHKLYLEAGADIIETNTFNAQRISLADYHMEPLAYELNFEAAKIAKEAVQEFFADPATNKNGRERAFVAGAIGPLNKTLSLSPDVNNPGFRALTFDEAMSAYYEQVKGLVDGGVDLLLIETIFDTLNAKAAIYAIKKYFNDIGREALPIMISGTITDASGRTLSGQTLEAFYTSVMHAKPLSIGLNCALGASEMRPHIEELSQIASCFTSAYPNAGLPNAMGEYDEQPEQTAHFLEEWAREGFVNIVGGCCGTTPDHIKHIADHVRQFKPRPLPVLEATL</sequence>
<evidence type="ECO:0000256" key="15">
    <source>
        <dbReference type="ARBA" id="ARBA00023167"/>
    </source>
</evidence>
<keyword evidence="11 19" id="KW-0808">Transferase</keyword>
<reference evidence="21 22" key="1">
    <citation type="submission" date="2016-03" db="EMBL/GenBank/DDBJ databases">
        <title>Niastella vici sp. nov., isolated from farmland soil.</title>
        <authorList>
            <person name="Chen L."/>
            <person name="Wang D."/>
            <person name="Yang S."/>
            <person name="Wang G."/>
        </authorList>
    </citation>
    <scope>NUCLEOTIDE SEQUENCE [LARGE SCALE GENOMIC DNA]</scope>
    <source>
        <strain evidence="21 22">DJ57</strain>
    </source>
</reference>
<keyword evidence="12" id="KW-0949">S-adenosyl-L-methionine</keyword>
<evidence type="ECO:0000256" key="2">
    <source>
        <dbReference type="ARBA" id="ARBA00001947"/>
    </source>
</evidence>
<dbReference type="Gene3D" id="3.20.20.330">
    <property type="entry name" value="Homocysteine-binding-like domain"/>
    <property type="match status" value="1"/>
</dbReference>
<evidence type="ECO:0000256" key="12">
    <source>
        <dbReference type="ARBA" id="ARBA00022691"/>
    </source>
</evidence>
<feature type="domain" description="Hcy-binding" evidence="20">
    <location>
        <begin position="1"/>
        <end position="327"/>
    </location>
</feature>
<evidence type="ECO:0000256" key="18">
    <source>
        <dbReference type="ARBA" id="ARBA00031040"/>
    </source>
</evidence>
<feature type="binding site" evidence="19">
    <location>
        <position position="312"/>
    </location>
    <ligand>
        <name>Zn(2+)</name>
        <dbReference type="ChEBI" id="CHEBI:29105"/>
    </ligand>
</feature>
<dbReference type="GO" id="GO:0046653">
    <property type="term" value="P:tetrahydrofolate metabolic process"/>
    <property type="evidence" value="ECO:0007669"/>
    <property type="project" value="TreeGrafter"/>
</dbReference>
<dbReference type="PANTHER" id="PTHR45833">
    <property type="entry name" value="METHIONINE SYNTHASE"/>
    <property type="match status" value="1"/>
</dbReference>
<dbReference type="GO" id="GO:0008705">
    <property type="term" value="F:methionine synthase activity"/>
    <property type="evidence" value="ECO:0007669"/>
    <property type="project" value="UniProtKB-EC"/>
</dbReference>
<evidence type="ECO:0000256" key="9">
    <source>
        <dbReference type="ARBA" id="ARBA00022605"/>
    </source>
</evidence>
<proteinExistence type="inferred from homology"/>
<evidence type="ECO:0000256" key="4">
    <source>
        <dbReference type="ARBA" id="ARBA00005178"/>
    </source>
</evidence>
<dbReference type="GO" id="GO:0005829">
    <property type="term" value="C:cytosol"/>
    <property type="evidence" value="ECO:0007669"/>
    <property type="project" value="TreeGrafter"/>
</dbReference>
<comment type="catalytic activity">
    <reaction evidence="1">
        <text>(6S)-5-methyl-5,6,7,8-tetrahydrofolate + L-homocysteine = (6S)-5,6,7,8-tetrahydrofolate + L-methionine</text>
        <dbReference type="Rhea" id="RHEA:11172"/>
        <dbReference type="ChEBI" id="CHEBI:18608"/>
        <dbReference type="ChEBI" id="CHEBI:57453"/>
        <dbReference type="ChEBI" id="CHEBI:57844"/>
        <dbReference type="ChEBI" id="CHEBI:58199"/>
        <dbReference type="EC" id="2.1.1.13"/>
    </reaction>
</comment>
<keyword evidence="16" id="KW-0170">Cobalt</keyword>
<evidence type="ECO:0000256" key="16">
    <source>
        <dbReference type="ARBA" id="ARBA00023285"/>
    </source>
</evidence>
<name>A0A1V9G679_9BACT</name>
<accession>A0A1V9G679</accession>
<dbReference type="GO" id="GO:0031419">
    <property type="term" value="F:cobalamin binding"/>
    <property type="evidence" value="ECO:0007669"/>
    <property type="project" value="UniProtKB-KW"/>
</dbReference>
<dbReference type="InterPro" id="IPR050554">
    <property type="entry name" value="Met_Synthase/Corrinoid"/>
</dbReference>
<keyword evidence="22" id="KW-1185">Reference proteome</keyword>
<keyword evidence="14 19" id="KW-0862">Zinc</keyword>
<dbReference type="InterPro" id="IPR036589">
    <property type="entry name" value="HCY_dom_sf"/>
</dbReference>
<evidence type="ECO:0000256" key="17">
    <source>
        <dbReference type="ARBA" id="ARBA00025552"/>
    </source>
</evidence>
<dbReference type="GO" id="GO:0046872">
    <property type="term" value="F:metal ion binding"/>
    <property type="evidence" value="ECO:0007669"/>
    <property type="project" value="UniProtKB-KW"/>
</dbReference>
<organism evidence="21 22">
    <name type="scientific">Niastella vici</name>
    <dbReference type="NCBI Taxonomy" id="1703345"/>
    <lineage>
        <taxon>Bacteria</taxon>
        <taxon>Pseudomonadati</taxon>
        <taxon>Bacteroidota</taxon>
        <taxon>Chitinophagia</taxon>
        <taxon>Chitinophagales</taxon>
        <taxon>Chitinophagaceae</taxon>
        <taxon>Niastella</taxon>
    </lineage>
</organism>
<evidence type="ECO:0000256" key="6">
    <source>
        <dbReference type="ARBA" id="ARBA00012032"/>
    </source>
</evidence>
<keyword evidence="13 19" id="KW-0479">Metal-binding</keyword>
<evidence type="ECO:0000256" key="13">
    <source>
        <dbReference type="ARBA" id="ARBA00022723"/>
    </source>
</evidence>
<dbReference type="EC" id="2.1.1.13" evidence="6"/>
<dbReference type="GO" id="GO:0032259">
    <property type="term" value="P:methylation"/>
    <property type="evidence" value="ECO:0007669"/>
    <property type="project" value="UniProtKB-KW"/>
</dbReference>
<comment type="function">
    <text evidence="17">Catalyzes the transfer of a methyl group from methyl-cobalamin to homocysteine, yielding enzyme-bound cob(I)alamin and methionine. Subsequently, remethylates the cofactor using methyltetrahydrofolate.</text>
</comment>
<evidence type="ECO:0000313" key="22">
    <source>
        <dbReference type="Proteomes" id="UP000192796"/>
    </source>
</evidence>
<comment type="similarity">
    <text evidence="5">Belongs to the vitamin-B12 dependent methionine synthase family.</text>
</comment>
<feature type="binding site" evidence="19">
    <location>
        <position position="313"/>
    </location>
    <ligand>
        <name>Zn(2+)</name>
        <dbReference type="ChEBI" id="CHEBI:29105"/>
    </ligand>
</feature>
<comment type="pathway">
    <text evidence="4">Amino-acid biosynthesis; L-methionine biosynthesis via de novo pathway; L-methionine from L-homocysteine (MetH route): step 1/1.</text>
</comment>
<evidence type="ECO:0000256" key="11">
    <source>
        <dbReference type="ARBA" id="ARBA00022679"/>
    </source>
</evidence>
<dbReference type="STRING" id="1703345.A3860_14605"/>
<comment type="caution">
    <text evidence="21">The sequence shown here is derived from an EMBL/GenBank/DDBJ whole genome shotgun (WGS) entry which is preliminary data.</text>
</comment>
<dbReference type="SUPFAM" id="SSF82282">
    <property type="entry name" value="Homocysteine S-methyltransferase"/>
    <property type="match status" value="1"/>
</dbReference>
<evidence type="ECO:0000256" key="7">
    <source>
        <dbReference type="ARBA" id="ARBA00013998"/>
    </source>
</evidence>
<keyword evidence="9" id="KW-0028">Amino-acid biosynthesis</keyword>
<evidence type="ECO:0000313" key="21">
    <source>
        <dbReference type="EMBL" id="OQP66080.1"/>
    </source>
</evidence>
<dbReference type="GO" id="GO:0050667">
    <property type="term" value="P:homocysteine metabolic process"/>
    <property type="evidence" value="ECO:0007669"/>
    <property type="project" value="TreeGrafter"/>
</dbReference>
<comment type="cofactor">
    <cofactor evidence="3">
        <name>methylcob(III)alamin</name>
        <dbReference type="ChEBI" id="CHEBI:28115"/>
    </cofactor>
</comment>
<keyword evidence="10" id="KW-0846">Cobalamin</keyword>
<dbReference type="Proteomes" id="UP000192796">
    <property type="component" value="Unassembled WGS sequence"/>
</dbReference>
<feature type="binding site" evidence="19">
    <location>
        <position position="249"/>
    </location>
    <ligand>
        <name>Zn(2+)</name>
        <dbReference type="ChEBI" id="CHEBI:29105"/>
    </ligand>
</feature>
<dbReference type="AlphaFoldDB" id="A0A1V9G679"/>
<evidence type="ECO:0000256" key="3">
    <source>
        <dbReference type="ARBA" id="ARBA00001956"/>
    </source>
</evidence>
<protein>
    <recommendedName>
        <fullName evidence="7">Methionine synthase</fullName>
        <ecNumber evidence="6">2.1.1.13</ecNumber>
    </recommendedName>
    <alternativeName>
        <fullName evidence="18">5-methyltetrahydrofolate--homocysteine methyltransferase</fullName>
    </alternativeName>
</protein>
<dbReference type="Pfam" id="PF02574">
    <property type="entry name" value="S-methyl_trans"/>
    <property type="match status" value="1"/>
</dbReference>
<gene>
    <name evidence="21" type="ORF">A3860_14605</name>
</gene>
<dbReference type="EMBL" id="LVYD01000013">
    <property type="protein sequence ID" value="OQP66080.1"/>
    <property type="molecule type" value="Genomic_DNA"/>
</dbReference>
<keyword evidence="15" id="KW-0486">Methionine biosynthesis</keyword>
<evidence type="ECO:0000256" key="14">
    <source>
        <dbReference type="ARBA" id="ARBA00022833"/>
    </source>
</evidence>
<keyword evidence="8 19" id="KW-0489">Methyltransferase</keyword>
<dbReference type="OrthoDB" id="9803687at2"/>
<dbReference type="PANTHER" id="PTHR45833:SF1">
    <property type="entry name" value="METHIONINE SYNTHASE"/>
    <property type="match status" value="1"/>
</dbReference>
<dbReference type="RefSeq" id="WP_081145922.1">
    <property type="nucleotide sequence ID" value="NZ_LVYD01000013.1"/>
</dbReference>
<evidence type="ECO:0000259" key="20">
    <source>
        <dbReference type="PROSITE" id="PS50970"/>
    </source>
</evidence>
<comment type="cofactor">
    <cofactor evidence="2 19">
        <name>Zn(2+)</name>
        <dbReference type="ChEBI" id="CHEBI:29105"/>
    </cofactor>
</comment>
<evidence type="ECO:0000256" key="5">
    <source>
        <dbReference type="ARBA" id="ARBA00010398"/>
    </source>
</evidence>
<dbReference type="PROSITE" id="PS50970">
    <property type="entry name" value="HCY"/>
    <property type="match status" value="1"/>
</dbReference>
<evidence type="ECO:0000256" key="1">
    <source>
        <dbReference type="ARBA" id="ARBA00001700"/>
    </source>
</evidence>
<dbReference type="InterPro" id="IPR003726">
    <property type="entry name" value="HCY_dom"/>
</dbReference>
<evidence type="ECO:0000256" key="8">
    <source>
        <dbReference type="ARBA" id="ARBA00022603"/>
    </source>
</evidence>
<dbReference type="FunFam" id="3.20.20.330:FF:000001">
    <property type="entry name" value="Methionine synthase"/>
    <property type="match status" value="1"/>
</dbReference>
<evidence type="ECO:0000256" key="10">
    <source>
        <dbReference type="ARBA" id="ARBA00022628"/>
    </source>
</evidence>
<evidence type="ECO:0000256" key="19">
    <source>
        <dbReference type="PROSITE-ProRule" id="PRU00333"/>
    </source>
</evidence>